<feature type="region of interest" description="Disordered" evidence="1">
    <location>
        <begin position="1"/>
        <end position="38"/>
    </location>
</feature>
<dbReference type="RefSeq" id="WP_253866242.1">
    <property type="nucleotide sequence ID" value="NZ_BAAALN010000010.1"/>
</dbReference>
<dbReference type="InterPro" id="IPR036263">
    <property type="entry name" value="Chorismate_II_sf"/>
</dbReference>
<dbReference type="SMART" id="SM00830">
    <property type="entry name" value="CM_2"/>
    <property type="match status" value="1"/>
</dbReference>
<feature type="domain" description="Chorismate mutase" evidence="2">
    <location>
        <begin position="32"/>
        <end position="114"/>
    </location>
</feature>
<proteinExistence type="predicted"/>
<dbReference type="InterPro" id="IPR010958">
    <property type="entry name" value="Chorismate_mutase_highGC-bac"/>
</dbReference>
<dbReference type="NCBIfam" id="NF005894">
    <property type="entry name" value="PRK07857.1"/>
    <property type="match status" value="1"/>
</dbReference>
<gene>
    <name evidence="3" type="ORF">GCM10009676_33220</name>
</gene>
<evidence type="ECO:0000259" key="2">
    <source>
        <dbReference type="PROSITE" id="PS51168"/>
    </source>
</evidence>
<feature type="compositionally biased region" description="Polar residues" evidence="1">
    <location>
        <begin position="11"/>
        <end position="24"/>
    </location>
</feature>
<reference evidence="3 4" key="1">
    <citation type="journal article" date="2019" name="Int. J. Syst. Evol. Microbiol.">
        <title>The Global Catalogue of Microorganisms (GCM) 10K type strain sequencing project: providing services to taxonomists for standard genome sequencing and annotation.</title>
        <authorList>
            <consortium name="The Broad Institute Genomics Platform"/>
            <consortium name="The Broad Institute Genome Sequencing Center for Infectious Disease"/>
            <person name="Wu L."/>
            <person name="Ma J."/>
        </authorList>
    </citation>
    <scope>NUCLEOTIDE SEQUENCE [LARGE SCALE GENOMIC DNA]</scope>
    <source>
        <strain evidence="3 4">JCM 13023</strain>
    </source>
</reference>
<dbReference type="InterPro" id="IPR002701">
    <property type="entry name" value="CM_II_prokaryot"/>
</dbReference>
<protein>
    <recommendedName>
        <fullName evidence="2">Chorismate mutase domain-containing protein</fullName>
    </recommendedName>
</protein>
<evidence type="ECO:0000313" key="3">
    <source>
        <dbReference type="EMBL" id="GAA1244721.1"/>
    </source>
</evidence>
<dbReference type="NCBIfam" id="TIGR01808">
    <property type="entry name" value="CM_M_hiGC-arch"/>
    <property type="match status" value="1"/>
</dbReference>
<dbReference type="Gene3D" id="1.20.59.10">
    <property type="entry name" value="Chorismate mutase"/>
    <property type="match status" value="1"/>
</dbReference>
<keyword evidence="4" id="KW-1185">Reference proteome</keyword>
<name>A0ABN1WFK7_9PSEU</name>
<evidence type="ECO:0000313" key="4">
    <source>
        <dbReference type="Proteomes" id="UP001500653"/>
    </source>
</evidence>
<dbReference type="InterPro" id="IPR036979">
    <property type="entry name" value="CM_dom_sf"/>
</dbReference>
<dbReference type="Proteomes" id="UP001500653">
    <property type="component" value="Unassembled WGS sequence"/>
</dbReference>
<dbReference type="Pfam" id="PF01817">
    <property type="entry name" value="CM_2"/>
    <property type="match status" value="1"/>
</dbReference>
<evidence type="ECO:0000256" key="1">
    <source>
        <dbReference type="SAM" id="MobiDB-lite"/>
    </source>
</evidence>
<sequence>MNAQTHDDSQATEAPTTEAQSTEAPSADAQAAEGEPTIDDLRQEIDWLDAEILRLVKRRAEVSRTIGAARMAAGGPRIVYNREMDVLARYRELGPEGRQLALALLNLGRGRLGQ</sequence>
<dbReference type="PROSITE" id="PS51168">
    <property type="entry name" value="CHORISMATE_MUT_2"/>
    <property type="match status" value="1"/>
</dbReference>
<dbReference type="EMBL" id="BAAALN010000010">
    <property type="protein sequence ID" value="GAA1244721.1"/>
    <property type="molecule type" value="Genomic_DNA"/>
</dbReference>
<comment type="caution">
    <text evidence="3">The sequence shown here is derived from an EMBL/GenBank/DDBJ whole genome shotgun (WGS) entry which is preliminary data.</text>
</comment>
<accession>A0ABN1WFK7</accession>
<organism evidence="3 4">
    <name type="scientific">Prauserella halophila</name>
    <dbReference type="NCBI Taxonomy" id="185641"/>
    <lineage>
        <taxon>Bacteria</taxon>
        <taxon>Bacillati</taxon>
        <taxon>Actinomycetota</taxon>
        <taxon>Actinomycetes</taxon>
        <taxon>Pseudonocardiales</taxon>
        <taxon>Pseudonocardiaceae</taxon>
        <taxon>Prauserella</taxon>
    </lineage>
</organism>
<dbReference type="SUPFAM" id="SSF48600">
    <property type="entry name" value="Chorismate mutase II"/>
    <property type="match status" value="1"/>
</dbReference>